<reference evidence="2 3" key="1">
    <citation type="journal article" date="2018" name="Nat. Biotechnol.">
        <title>A standardized bacterial taxonomy based on genome phylogeny substantially revises the tree of life.</title>
        <authorList>
            <person name="Parks D.H."/>
            <person name="Chuvochina M."/>
            <person name="Waite D.W."/>
            <person name="Rinke C."/>
            <person name="Skarshewski A."/>
            <person name="Chaumeil P.A."/>
            <person name="Hugenholtz P."/>
        </authorList>
    </citation>
    <scope>NUCLEOTIDE SEQUENCE [LARGE SCALE GENOMIC DNA]</scope>
    <source>
        <strain evidence="2">UBA9359</strain>
    </source>
</reference>
<organism evidence="2 3">
    <name type="scientific">Zunongwangia profunda</name>
    <dbReference type="NCBI Taxonomy" id="398743"/>
    <lineage>
        <taxon>Bacteria</taxon>
        <taxon>Pseudomonadati</taxon>
        <taxon>Bacteroidota</taxon>
        <taxon>Flavobacteriia</taxon>
        <taxon>Flavobacteriales</taxon>
        <taxon>Flavobacteriaceae</taxon>
        <taxon>Zunongwangia</taxon>
    </lineage>
</organism>
<accession>A0A3D5IZ02</accession>
<protein>
    <submittedName>
        <fullName evidence="2">DoxX family protein</fullName>
    </submittedName>
</protein>
<feature type="transmembrane region" description="Helical" evidence="1">
    <location>
        <begin position="52"/>
        <end position="75"/>
    </location>
</feature>
<dbReference type="Proteomes" id="UP000264330">
    <property type="component" value="Unassembled WGS sequence"/>
</dbReference>
<dbReference type="OMA" id="RTIVIYF"/>
<keyword evidence="1" id="KW-0812">Transmembrane</keyword>
<sequence length="133" mass="15118">MENIDMNIALLFILFFLLITFFMSFFEKICDYPGTKSFMESHFKNTFLAKKIAFLLPILVAVELIAVIMLILAILNYFFTIITINFSPFALIACAISLMMLLIGQRVAKDYQSSAGITIYFILVILGFFALAQ</sequence>
<keyword evidence="1" id="KW-1133">Transmembrane helix</keyword>
<dbReference type="RefSeq" id="WP_013069550.1">
    <property type="nucleotide sequence ID" value="NZ_CAJXAW010000003.1"/>
</dbReference>
<dbReference type="AlphaFoldDB" id="A0A3D5IZ02"/>
<keyword evidence="1" id="KW-0472">Membrane</keyword>
<gene>
    <name evidence="2" type="ORF">DGQ38_07955</name>
</gene>
<evidence type="ECO:0000313" key="2">
    <source>
        <dbReference type="EMBL" id="HCV80967.1"/>
    </source>
</evidence>
<feature type="transmembrane region" description="Helical" evidence="1">
    <location>
        <begin position="115"/>
        <end position="132"/>
    </location>
</feature>
<feature type="transmembrane region" description="Helical" evidence="1">
    <location>
        <begin position="81"/>
        <end position="103"/>
    </location>
</feature>
<evidence type="ECO:0000256" key="1">
    <source>
        <dbReference type="SAM" id="Phobius"/>
    </source>
</evidence>
<feature type="transmembrane region" description="Helical" evidence="1">
    <location>
        <begin position="6"/>
        <end position="26"/>
    </location>
</feature>
<dbReference type="EMBL" id="DPMF01000187">
    <property type="protein sequence ID" value="HCV80967.1"/>
    <property type="molecule type" value="Genomic_DNA"/>
</dbReference>
<proteinExistence type="predicted"/>
<name>A0A3D5IZ02_9FLAO</name>
<comment type="caution">
    <text evidence="2">The sequence shown here is derived from an EMBL/GenBank/DDBJ whole genome shotgun (WGS) entry which is preliminary data.</text>
</comment>
<evidence type="ECO:0000313" key="3">
    <source>
        <dbReference type="Proteomes" id="UP000264330"/>
    </source>
</evidence>